<keyword evidence="6" id="KW-0547">Nucleotide-binding</keyword>
<dbReference type="PROSITE" id="PS50929">
    <property type="entry name" value="ABC_TM1F"/>
    <property type="match status" value="2"/>
</dbReference>
<dbReference type="InterPro" id="IPR011527">
    <property type="entry name" value="ABC1_TM_dom"/>
</dbReference>
<dbReference type="GO" id="GO:0005524">
    <property type="term" value="F:ATP binding"/>
    <property type="evidence" value="ECO:0007669"/>
    <property type="project" value="UniProtKB-KW"/>
</dbReference>
<evidence type="ECO:0000256" key="1">
    <source>
        <dbReference type="ARBA" id="ARBA00004141"/>
    </source>
</evidence>
<dbReference type="PROSITE" id="PS00211">
    <property type="entry name" value="ABC_TRANSPORTER_1"/>
    <property type="match status" value="1"/>
</dbReference>
<accession>A0A1Z5KFC1</accession>
<dbReference type="InterPro" id="IPR036640">
    <property type="entry name" value="ABC1_TM_sf"/>
</dbReference>
<name>A0A1Z5KFC1_FISSO</name>
<keyword evidence="9 10" id="KW-0472">Membrane</keyword>
<comment type="similarity">
    <text evidence="2">Belongs to the ABC transporter superfamily. ABCC family. Conjugate transporter (TC 3.A.1.208) subfamily.</text>
</comment>
<dbReference type="InterPro" id="IPR017871">
    <property type="entry name" value="ABC_transporter-like_CS"/>
</dbReference>
<feature type="transmembrane region" description="Helical" evidence="10">
    <location>
        <begin position="182"/>
        <end position="201"/>
    </location>
</feature>
<organism evidence="13 14">
    <name type="scientific">Fistulifera solaris</name>
    <name type="common">Oleaginous diatom</name>
    <dbReference type="NCBI Taxonomy" id="1519565"/>
    <lineage>
        <taxon>Eukaryota</taxon>
        <taxon>Sar</taxon>
        <taxon>Stramenopiles</taxon>
        <taxon>Ochrophyta</taxon>
        <taxon>Bacillariophyta</taxon>
        <taxon>Bacillariophyceae</taxon>
        <taxon>Bacillariophycidae</taxon>
        <taxon>Naviculales</taxon>
        <taxon>Naviculaceae</taxon>
        <taxon>Fistulifera</taxon>
    </lineage>
</organism>
<keyword evidence="4 10" id="KW-0812">Transmembrane</keyword>
<dbReference type="PANTHER" id="PTHR24223">
    <property type="entry name" value="ATP-BINDING CASSETTE SUB-FAMILY C"/>
    <property type="match status" value="1"/>
</dbReference>
<evidence type="ECO:0000313" key="13">
    <source>
        <dbReference type="EMBL" id="GAX24771.1"/>
    </source>
</evidence>
<feature type="transmembrane region" description="Helical" evidence="10">
    <location>
        <begin position="264"/>
        <end position="288"/>
    </location>
</feature>
<keyword evidence="14" id="KW-1185">Reference proteome</keyword>
<dbReference type="InterPro" id="IPR027417">
    <property type="entry name" value="P-loop_NTPase"/>
</dbReference>
<dbReference type="InterPro" id="IPR003593">
    <property type="entry name" value="AAA+_ATPase"/>
</dbReference>
<dbReference type="Proteomes" id="UP000198406">
    <property type="component" value="Unassembled WGS sequence"/>
</dbReference>
<dbReference type="SUPFAM" id="SSF52540">
    <property type="entry name" value="P-loop containing nucleoside triphosphate hydrolases"/>
    <property type="match status" value="2"/>
</dbReference>
<dbReference type="InterPro" id="IPR044746">
    <property type="entry name" value="ABCC_6TM_D1"/>
</dbReference>
<gene>
    <name evidence="13" type="ORF">FisN_4Hu329</name>
</gene>
<evidence type="ECO:0000256" key="9">
    <source>
        <dbReference type="ARBA" id="ARBA00023136"/>
    </source>
</evidence>
<feature type="transmembrane region" description="Helical" evidence="10">
    <location>
        <begin position="727"/>
        <end position="746"/>
    </location>
</feature>
<dbReference type="InterPro" id="IPR050173">
    <property type="entry name" value="ABC_transporter_C-like"/>
</dbReference>
<proteinExistence type="inferred from homology"/>
<evidence type="ECO:0000256" key="6">
    <source>
        <dbReference type="ARBA" id="ARBA00022741"/>
    </source>
</evidence>
<dbReference type="Gene3D" id="3.40.50.300">
    <property type="entry name" value="P-loop containing nucleotide triphosphate hydrolases"/>
    <property type="match status" value="2"/>
</dbReference>
<dbReference type="InterPro" id="IPR003439">
    <property type="entry name" value="ABC_transporter-like_ATP-bd"/>
</dbReference>
<evidence type="ECO:0000256" key="5">
    <source>
        <dbReference type="ARBA" id="ARBA00022737"/>
    </source>
</evidence>
<evidence type="ECO:0000313" key="14">
    <source>
        <dbReference type="Proteomes" id="UP000198406"/>
    </source>
</evidence>
<dbReference type="CDD" id="cd18579">
    <property type="entry name" value="ABC_6TM_ABCC_D1"/>
    <property type="match status" value="1"/>
</dbReference>
<dbReference type="GO" id="GO:0016887">
    <property type="term" value="F:ATP hydrolysis activity"/>
    <property type="evidence" value="ECO:0007669"/>
    <property type="project" value="InterPro"/>
</dbReference>
<dbReference type="Pfam" id="PF00005">
    <property type="entry name" value="ABC_tran"/>
    <property type="match status" value="2"/>
</dbReference>
<keyword evidence="8 10" id="KW-1133">Transmembrane helix</keyword>
<dbReference type="InterPro" id="IPR044726">
    <property type="entry name" value="ABCC_6TM_D2"/>
</dbReference>
<feature type="domain" description="ABC transporter" evidence="11">
    <location>
        <begin position="397"/>
        <end position="620"/>
    </location>
</feature>
<evidence type="ECO:0000256" key="10">
    <source>
        <dbReference type="SAM" id="Phobius"/>
    </source>
</evidence>
<dbReference type="CDD" id="cd03250">
    <property type="entry name" value="ABCC_MRP_domain1"/>
    <property type="match status" value="1"/>
</dbReference>
<keyword evidence="7" id="KW-0067">ATP-binding</keyword>
<evidence type="ECO:0000256" key="2">
    <source>
        <dbReference type="ARBA" id="ARBA00009726"/>
    </source>
</evidence>
<evidence type="ECO:0000259" key="11">
    <source>
        <dbReference type="PROSITE" id="PS50893"/>
    </source>
</evidence>
<dbReference type="OrthoDB" id="6500128at2759"/>
<feature type="transmembrane region" description="Helical" evidence="10">
    <location>
        <begin position="102"/>
        <end position="119"/>
    </location>
</feature>
<evidence type="ECO:0000256" key="7">
    <source>
        <dbReference type="ARBA" id="ARBA00022840"/>
    </source>
</evidence>
<feature type="transmembrane region" description="Helical" evidence="10">
    <location>
        <begin position="941"/>
        <end position="964"/>
    </location>
</feature>
<dbReference type="SUPFAM" id="SSF90123">
    <property type="entry name" value="ABC transporter transmembrane region"/>
    <property type="match status" value="2"/>
</dbReference>
<comment type="caution">
    <text evidence="13">The sequence shown here is derived from an EMBL/GenBank/DDBJ whole genome shotgun (WGS) entry which is preliminary data.</text>
</comment>
<feature type="domain" description="ABC transmembrane type-1" evidence="12">
    <location>
        <begin position="681"/>
        <end position="972"/>
    </location>
</feature>
<evidence type="ECO:0000256" key="8">
    <source>
        <dbReference type="ARBA" id="ARBA00022989"/>
    </source>
</evidence>
<dbReference type="CDD" id="cd18580">
    <property type="entry name" value="ABC_6TM_ABCC_D2"/>
    <property type="match status" value="1"/>
</dbReference>
<dbReference type="Gene3D" id="1.20.1560.10">
    <property type="entry name" value="ABC transporter type 1, transmembrane domain"/>
    <property type="match status" value="2"/>
</dbReference>
<dbReference type="AlphaFoldDB" id="A0A1Z5KFC1"/>
<dbReference type="FunFam" id="1.20.1560.10:FF:000013">
    <property type="entry name" value="ABC transporter C family member 2"/>
    <property type="match status" value="1"/>
</dbReference>
<dbReference type="GO" id="GO:0016020">
    <property type="term" value="C:membrane"/>
    <property type="evidence" value="ECO:0007669"/>
    <property type="project" value="UniProtKB-SubCell"/>
</dbReference>
<dbReference type="Pfam" id="PF00664">
    <property type="entry name" value="ABC_membrane"/>
    <property type="match status" value="2"/>
</dbReference>
<protein>
    <recommendedName>
        <fullName evidence="15">P-loop containing nucleoside triphosphate hydrolase protein</fullName>
    </recommendedName>
</protein>
<evidence type="ECO:0008006" key="15">
    <source>
        <dbReference type="Google" id="ProtNLM"/>
    </source>
</evidence>
<feature type="transmembrane region" description="Helical" evidence="10">
    <location>
        <begin position="300"/>
        <end position="322"/>
    </location>
</feature>
<reference evidence="13 14" key="1">
    <citation type="journal article" date="2015" name="Plant Cell">
        <title>Oil accumulation by the oleaginous diatom Fistulifera solaris as revealed by the genome and transcriptome.</title>
        <authorList>
            <person name="Tanaka T."/>
            <person name="Maeda Y."/>
            <person name="Veluchamy A."/>
            <person name="Tanaka M."/>
            <person name="Abida H."/>
            <person name="Marechal E."/>
            <person name="Bowler C."/>
            <person name="Muto M."/>
            <person name="Sunaga Y."/>
            <person name="Tanaka M."/>
            <person name="Yoshino T."/>
            <person name="Taniguchi T."/>
            <person name="Fukuda Y."/>
            <person name="Nemoto M."/>
            <person name="Matsumoto M."/>
            <person name="Wong P.S."/>
            <person name="Aburatani S."/>
            <person name="Fujibuchi W."/>
        </authorList>
    </citation>
    <scope>NUCLEOTIDE SEQUENCE [LARGE SCALE GENOMIC DNA]</scope>
    <source>
        <strain evidence="13 14">JPCC DA0580</strain>
    </source>
</reference>
<keyword evidence="3" id="KW-0813">Transport</keyword>
<evidence type="ECO:0000256" key="4">
    <source>
        <dbReference type="ARBA" id="ARBA00022692"/>
    </source>
</evidence>
<dbReference type="InParanoid" id="A0A1Z5KFC1"/>
<evidence type="ECO:0000259" key="12">
    <source>
        <dbReference type="PROSITE" id="PS50929"/>
    </source>
</evidence>
<dbReference type="PROSITE" id="PS50893">
    <property type="entry name" value="ABC_TRANSPORTER_2"/>
    <property type="match status" value="1"/>
</dbReference>
<feature type="domain" description="ABC transmembrane type-1" evidence="12">
    <location>
        <begin position="62"/>
        <end position="245"/>
    </location>
</feature>
<feature type="transmembrane region" description="Helical" evidence="10">
    <location>
        <begin position="913"/>
        <end position="935"/>
    </location>
</feature>
<keyword evidence="5" id="KW-0677">Repeat</keyword>
<feature type="transmembrane region" description="Helical" evidence="10">
    <location>
        <begin position="814"/>
        <end position="842"/>
    </location>
</feature>
<feature type="transmembrane region" description="Helical" evidence="10">
    <location>
        <begin position="60"/>
        <end position="82"/>
    </location>
</feature>
<dbReference type="PANTHER" id="PTHR24223:SF456">
    <property type="entry name" value="MULTIDRUG RESISTANCE-ASSOCIATED PROTEIN LETHAL(2)03659"/>
    <property type="match status" value="1"/>
</dbReference>
<dbReference type="EMBL" id="BDSP01000213">
    <property type="protein sequence ID" value="GAX24771.1"/>
    <property type="molecule type" value="Genomic_DNA"/>
</dbReference>
<dbReference type="SMART" id="SM00382">
    <property type="entry name" value="AAA"/>
    <property type="match status" value="1"/>
</dbReference>
<comment type="subcellular location">
    <subcellularLocation>
        <location evidence="1">Membrane</location>
        <topology evidence="1">Multi-pass membrane protein</topology>
    </subcellularLocation>
</comment>
<sequence>MNHILNKGQKQFKNDKHLELEDLYAVPPDMEAEHLSNQFWKYYREHHSLLRALWKIARKYYFAAAVWEMLYIIARVALPMALRRLLIVIQTAQEGESIVKDALASVIVMAVAGFMVALCQGRSVFLSTQAGIAVRAVLTSVIYEHALQLTPRGRMGLTTGTITNMVATDSQKLYDVLLEGQNLWSCPVLIIVVAVLLWMYIGPELVLGIVVLILFLPIIKVIVGTMLTIRKERSKLTDRRIQIITVMAVRDQEMSLLSKELRMWGLVLTTAVSSPILAFGVAITFFVLSANNNILQPSDAFSALLFFSILRFPVNLAARLVGKAAQALDSIRRIDRFLQRDTRKEISNLMNEQDNHEQADDILLRVQNGHFILQPEGAAITTTAPTSLDKQQKKQGHGFERPFMEAMPPFQLQNIDLQVRKGQLVVVVGRIGSGKSTLLKALLGELPSDDSVRIRGTLSYASQEPFIMNASFRENICFGNEYDKVRYEEVIDATDLRPDIARLGASGDLSQIGERGVTLSGGQKQRVALARAIYANATLALLDDCFSALDPSTARRVFDSLFRAKHGILRRGGSILVTHALHFLTQADLILILEQGSPIFLGTFEELRELETKSESVETSMVEQIQDASQDMVAHLHHHGVTERDGVIMTIEEREYGKAGYAIWVEWARNAGGWSFILSQTLFLCLDRGIYVAGDWWIALWSQGWQDGVSVFGMDFPPQTDGDEAQVQYVCIYLCIITLSVLATLLRSLWAMSAGAQCAKQMFRVMTQRVLRAPMFFFQTTPMGRIVNRFTYDVEVMDVELSVAMTGLMMSSSWLLSSIVVMAVVLPWILIPLAPVTLIYIYTQSYYRMSGPDLQRLDAISRSPIQASLAEGLEGAHIIRAYRKELRFAASFRHLVNRNSAAMMNFLAGQRWLGFRIEIMGASVTTACSLIIILANDMLNINAGMVGLLLQWSIVFTSALNFFFLRLTDSEARLTSIERIYNTSQLDSEAAWETDASVTVLDTLWPQHGELEFDNVCMRYRTDLPLALNSVSFKLKAKSRCGIIGRTGSGKTSLIASIFRITEVESGRILLDGVDLSKIGLTDVRGRD</sequence>
<evidence type="ECO:0000256" key="3">
    <source>
        <dbReference type="ARBA" id="ARBA00022448"/>
    </source>
</evidence>
<feature type="transmembrane region" description="Helical" evidence="10">
    <location>
        <begin position="207"/>
        <end position="229"/>
    </location>
</feature>
<dbReference type="GO" id="GO:0140359">
    <property type="term" value="F:ABC-type transporter activity"/>
    <property type="evidence" value="ECO:0007669"/>
    <property type="project" value="InterPro"/>
</dbReference>